<dbReference type="InterPro" id="IPR011658">
    <property type="entry name" value="PA14_dom"/>
</dbReference>
<keyword evidence="2" id="KW-0732">Signal</keyword>
<dbReference type="SUPFAM" id="SSF53649">
    <property type="entry name" value="Alkaline phosphatase-like"/>
    <property type="match status" value="1"/>
</dbReference>
<feature type="domain" description="PA14" evidence="3">
    <location>
        <begin position="563"/>
        <end position="699"/>
    </location>
</feature>
<evidence type="ECO:0000256" key="2">
    <source>
        <dbReference type="SAM" id="SignalP"/>
    </source>
</evidence>
<evidence type="ECO:0000259" key="3">
    <source>
        <dbReference type="PROSITE" id="PS51820"/>
    </source>
</evidence>
<dbReference type="Proteomes" id="UP000676169">
    <property type="component" value="Chromosome"/>
</dbReference>
<accession>A0A975IYK4</accession>
<feature type="signal peptide" evidence="2">
    <location>
        <begin position="1"/>
        <end position="21"/>
    </location>
</feature>
<feature type="chain" id="PRO_5036903072" evidence="2">
    <location>
        <begin position="22"/>
        <end position="702"/>
    </location>
</feature>
<dbReference type="InterPro" id="IPR017850">
    <property type="entry name" value="Alkaline_phosphatase_core_sf"/>
</dbReference>
<dbReference type="SUPFAM" id="SSF56988">
    <property type="entry name" value="Anthrax protective antigen"/>
    <property type="match status" value="1"/>
</dbReference>
<name>A0A975IYK4_9BACT</name>
<dbReference type="PANTHER" id="PTHR43751">
    <property type="entry name" value="SULFATASE"/>
    <property type="match status" value="1"/>
</dbReference>
<dbReference type="SMART" id="SM00758">
    <property type="entry name" value="PA14"/>
    <property type="match status" value="1"/>
</dbReference>
<keyword evidence="4" id="KW-0378">Hydrolase</keyword>
<dbReference type="Pfam" id="PF00884">
    <property type="entry name" value="Sulfatase"/>
    <property type="match status" value="1"/>
</dbReference>
<dbReference type="PROSITE" id="PS51820">
    <property type="entry name" value="PA14"/>
    <property type="match status" value="1"/>
</dbReference>
<dbReference type="InterPro" id="IPR000917">
    <property type="entry name" value="Sulfatase_N"/>
</dbReference>
<protein>
    <submittedName>
        <fullName evidence="4">Sulfatase-like hydrolase/transferase</fullName>
    </submittedName>
</protein>
<dbReference type="Gene3D" id="3.90.182.10">
    <property type="entry name" value="Toxin - Anthrax Protective Antigen,domain 1"/>
    <property type="match status" value="1"/>
</dbReference>
<dbReference type="CDD" id="cd16145">
    <property type="entry name" value="ARS_like"/>
    <property type="match status" value="1"/>
</dbReference>
<feature type="region of interest" description="Disordered" evidence="1">
    <location>
        <begin position="137"/>
        <end position="161"/>
    </location>
</feature>
<dbReference type="GO" id="GO:0016787">
    <property type="term" value="F:hydrolase activity"/>
    <property type="evidence" value="ECO:0007669"/>
    <property type="project" value="UniProtKB-KW"/>
</dbReference>
<organism evidence="4 5">
    <name type="scientific">Luteolibacter ambystomatis</name>
    <dbReference type="NCBI Taxonomy" id="2824561"/>
    <lineage>
        <taxon>Bacteria</taxon>
        <taxon>Pseudomonadati</taxon>
        <taxon>Verrucomicrobiota</taxon>
        <taxon>Verrucomicrobiia</taxon>
        <taxon>Verrucomicrobiales</taxon>
        <taxon>Verrucomicrobiaceae</taxon>
        <taxon>Luteolibacter</taxon>
    </lineage>
</organism>
<evidence type="ECO:0000313" key="4">
    <source>
        <dbReference type="EMBL" id="QUE49978.1"/>
    </source>
</evidence>
<reference evidence="4" key="1">
    <citation type="submission" date="2021-04" db="EMBL/GenBank/DDBJ databases">
        <title>Luteolibacter sp. 32A isolated from the skin of an Anderson's salamander (Ambystoma andersonii).</title>
        <authorList>
            <person name="Spergser J."/>
            <person name="Busse H.-J."/>
        </authorList>
    </citation>
    <scope>NUCLEOTIDE SEQUENCE</scope>
    <source>
        <strain evidence="4">32A</strain>
    </source>
</reference>
<dbReference type="KEGG" id="lamb:KBB96_14000"/>
<dbReference type="RefSeq" id="WP_211630067.1">
    <property type="nucleotide sequence ID" value="NZ_CP073100.1"/>
</dbReference>
<dbReference type="EMBL" id="CP073100">
    <property type="protein sequence ID" value="QUE49978.1"/>
    <property type="molecule type" value="Genomic_DNA"/>
</dbReference>
<dbReference type="AlphaFoldDB" id="A0A975IYK4"/>
<evidence type="ECO:0000256" key="1">
    <source>
        <dbReference type="SAM" id="MobiDB-lite"/>
    </source>
</evidence>
<proteinExistence type="predicted"/>
<dbReference type="PANTHER" id="PTHR43751:SF3">
    <property type="entry name" value="SULFATASE N-TERMINAL DOMAIN-CONTAINING PROTEIN"/>
    <property type="match status" value="1"/>
</dbReference>
<dbReference type="InterPro" id="IPR037524">
    <property type="entry name" value="PA14/GLEYA"/>
</dbReference>
<evidence type="ECO:0000313" key="5">
    <source>
        <dbReference type="Proteomes" id="UP000676169"/>
    </source>
</evidence>
<dbReference type="Gene3D" id="3.40.720.10">
    <property type="entry name" value="Alkaline Phosphatase, subunit A"/>
    <property type="match status" value="1"/>
</dbReference>
<gene>
    <name evidence="4" type="ORF">KBB96_14000</name>
</gene>
<keyword evidence="5" id="KW-1185">Reference proteome</keyword>
<dbReference type="InterPro" id="IPR052701">
    <property type="entry name" value="GAG_Ulvan_Degrading_Sulfatases"/>
</dbReference>
<dbReference type="Pfam" id="PF07691">
    <property type="entry name" value="PA14"/>
    <property type="match status" value="1"/>
</dbReference>
<sequence length="702" mass="77127">MKIPALFSLALMIIFGPLALAEAPAPRPNIIYILTDDLGYGDVGAFFQKQLAEKKLPAEMTPVLDKMADEGIQLRGHYCPAPVCAPSRASFLSGVHQGHANVRDNQFDKALEDNHTVASVLKGAGYSTAVIGKWGLQGSPSGGDGEVDEAKGQKTGSPETWPAYPTKRGFDYFFGYVRHADGHEHYPKEGAYRGAKQVWDGNKEISAQLDKCYTTDLFTARAKKWIVDQKTSAPDKPFFLYLAYDTPHATTELPTGPYPLGGGLKGGMQWTGKPGRMITSATGKVDSYCYPEFANATYTGPQWFGKKDPTVQKRPWPDVFKRYATSVHRIDDCVGDLVKLLKDLKIDDNTLLVFTTDNGPSNESYLKQQQLQPNFFRSFGPFDGIKRDCWEGGIRTGAIVRWPASVPAKRVNEAPCQAHDWMTTFAEMAGVPAPARADGVSLMPTLTGKGEQKPSTVYVEYSVAGRTPSFPEFDASHRDRQRGQMQVIRLGDMTGVRYAVKSHADDFEIYNVVQDPQQTKNLAAQNSALQQEMKDKVLQLRRPSSAAKRPYDSELVPADKVAQPEPGVVWKAYEGEFPWLPKFDTMSLSKSGVSPRPAVSDLSREENAGMLWSGFIQVPADGEYTFFCKADAGVSLRLHDAMVIDGGFGSKAVEQEGKVLLKAGLHAFRLYYAHRSGTPALGFEWSGPGIGRQPVPASAFSH</sequence>